<sequence>MEKNTSKSESPYEGLMETVSDDEVIALLRTYPANSRISDIEAWDAFVAESVLERVFARPKPLKGFKETTH</sequence>
<name>A0A0G1JBZ0_9BACT</name>
<accession>A0A0G1JBZ0</accession>
<protein>
    <submittedName>
        <fullName evidence="1">Uncharacterized protein</fullName>
    </submittedName>
</protein>
<comment type="caution">
    <text evidence="1">The sequence shown here is derived from an EMBL/GenBank/DDBJ whole genome shotgun (WGS) entry which is preliminary data.</text>
</comment>
<proteinExistence type="predicted"/>
<organism evidence="1 2">
    <name type="scientific">Candidatus Giovannonibacteria bacterium GW2011_GWA2_44_13b</name>
    <dbReference type="NCBI Taxonomy" id="1618647"/>
    <lineage>
        <taxon>Bacteria</taxon>
        <taxon>Candidatus Giovannoniibacteriota</taxon>
    </lineage>
</organism>
<evidence type="ECO:0000313" key="2">
    <source>
        <dbReference type="Proteomes" id="UP000034736"/>
    </source>
</evidence>
<dbReference type="AlphaFoldDB" id="A0A0G1JBZ0"/>
<reference evidence="1 2" key="1">
    <citation type="journal article" date="2015" name="Nature">
        <title>rRNA introns, odd ribosomes, and small enigmatic genomes across a large radiation of phyla.</title>
        <authorList>
            <person name="Brown C.T."/>
            <person name="Hug L.A."/>
            <person name="Thomas B.C."/>
            <person name="Sharon I."/>
            <person name="Castelle C.J."/>
            <person name="Singh A."/>
            <person name="Wilkins M.J."/>
            <person name="Williams K.H."/>
            <person name="Banfield J.F."/>
        </authorList>
    </citation>
    <scope>NUCLEOTIDE SEQUENCE [LARGE SCALE GENOMIC DNA]</scope>
</reference>
<evidence type="ECO:0000313" key="1">
    <source>
        <dbReference type="EMBL" id="KKT41527.1"/>
    </source>
</evidence>
<gene>
    <name evidence="1" type="ORF">UW30_C0007G0024</name>
</gene>
<dbReference type="EMBL" id="LCHU01000007">
    <property type="protein sequence ID" value="KKT41527.1"/>
    <property type="molecule type" value="Genomic_DNA"/>
</dbReference>
<dbReference type="Proteomes" id="UP000034736">
    <property type="component" value="Unassembled WGS sequence"/>
</dbReference>